<name>A0ACB9ZRU5_CATRO</name>
<dbReference type="EMBL" id="CM044708">
    <property type="protein sequence ID" value="KAI5649135.1"/>
    <property type="molecule type" value="Genomic_DNA"/>
</dbReference>
<keyword evidence="2" id="KW-1185">Reference proteome</keyword>
<reference evidence="2" key="1">
    <citation type="journal article" date="2023" name="Nat. Plants">
        <title>Single-cell RNA sequencing provides a high-resolution roadmap for understanding the multicellular compartmentation of specialized metabolism.</title>
        <authorList>
            <person name="Sun S."/>
            <person name="Shen X."/>
            <person name="Li Y."/>
            <person name="Li Y."/>
            <person name="Wang S."/>
            <person name="Li R."/>
            <person name="Zhang H."/>
            <person name="Shen G."/>
            <person name="Guo B."/>
            <person name="Wei J."/>
            <person name="Xu J."/>
            <person name="St-Pierre B."/>
            <person name="Chen S."/>
            <person name="Sun C."/>
        </authorList>
    </citation>
    <scope>NUCLEOTIDE SEQUENCE [LARGE SCALE GENOMIC DNA]</scope>
</reference>
<proteinExistence type="predicted"/>
<organism evidence="1 2">
    <name type="scientific">Catharanthus roseus</name>
    <name type="common">Madagascar periwinkle</name>
    <name type="synonym">Vinca rosea</name>
    <dbReference type="NCBI Taxonomy" id="4058"/>
    <lineage>
        <taxon>Eukaryota</taxon>
        <taxon>Viridiplantae</taxon>
        <taxon>Streptophyta</taxon>
        <taxon>Embryophyta</taxon>
        <taxon>Tracheophyta</taxon>
        <taxon>Spermatophyta</taxon>
        <taxon>Magnoliopsida</taxon>
        <taxon>eudicotyledons</taxon>
        <taxon>Gunneridae</taxon>
        <taxon>Pentapetalae</taxon>
        <taxon>asterids</taxon>
        <taxon>lamiids</taxon>
        <taxon>Gentianales</taxon>
        <taxon>Apocynaceae</taxon>
        <taxon>Rauvolfioideae</taxon>
        <taxon>Vinceae</taxon>
        <taxon>Catharanthinae</taxon>
        <taxon>Catharanthus</taxon>
    </lineage>
</organism>
<accession>A0ACB9ZRU5</accession>
<sequence length="202" mass="23480">MEAIHPVRVILFWGSKIARDVYGPYFTGVVRKSWTLPTTRMISHNELEGIHILVEFEQIQQHSIPITHDKNTTNMIKHIIAVTHMVSDEPSMLYTIVNNDDDELDMRFVDKEQTINAAGTKSKLWKFDCVMNEIQERNMDAYIYLMKLDPEKWTLLHNGGHIYGIMTTNISEALNSVLKKARVLPLKPLVELIFNKLVKYFH</sequence>
<evidence type="ECO:0000313" key="1">
    <source>
        <dbReference type="EMBL" id="KAI5649135.1"/>
    </source>
</evidence>
<comment type="caution">
    <text evidence="1">The sequence shown here is derived from an EMBL/GenBank/DDBJ whole genome shotgun (WGS) entry which is preliminary data.</text>
</comment>
<dbReference type="Proteomes" id="UP001060085">
    <property type="component" value="Linkage Group LG08"/>
</dbReference>
<protein>
    <submittedName>
        <fullName evidence="1">Uncharacterized protein</fullName>
    </submittedName>
</protein>
<evidence type="ECO:0000313" key="2">
    <source>
        <dbReference type="Proteomes" id="UP001060085"/>
    </source>
</evidence>
<gene>
    <name evidence="1" type="ORF">M9H77_35140</name>
</gene>